<comment type="caution">
    <text evidence="1">The sequence shown here is derived from an EMBL/GenBank/DDBJ whole genome shotgun (WGS) entry which is preliminary data.</text>
</comment>
<organism evidence="1 2">
    <name type="scientific">Stephania yunnanensis</name>
    <dbReference type="NCBI Taxonomy" id="152371"/>
    <lineage>
        <taxon>Eukaryota</taxon>
        <taxon>Viridiplantae</taxon>
        <taxon>Streptophyta</taxon>
        <taxon>Embryophyta</taxon>
        <taxon>Tracheophyta</taxon>
        <taxon>Spermatophyta</taxon>
        <taxon>Magnoliopsida</taxon>
        <taxon>Ranunculales</taxon>
        <taxon>Menispermaceae</taxon>
        <taxon>Menispermoideae</taxon>
        <taxon>Cissampelideae</taxon>
        <taxon>Stephania</taxon>
    </lineage>
</organism>
<evidence type="ECO:0000313" key="1">
    <source>
        <dbReference type="EMBL" id="KAK9150887.1"/>
    </source>
</evidence>
<reference evidence="1 2" key="1">
    <citation type="submission" date="2024-01" db="EMBL/GenBank/DDBJ databases">
        <title>Genome assemblies of Stephania.</title>
        <authorList>
            <person name="Yang L."/>
        </authorList>
    </citation>
    <scope>NUCLEOTIDE SEQUENCE [LARGE SCALE GENOMIC DNA]</scope>
    <source>
        <strain evidence="1">YNDBR</strain>
        <tissue evidence="1">Leaf</tissue>
    </source>
</reference>
<proteinExistence type="predicted"/>
<sequence length="52" mass="6271">MRERREQFRLFWGFGVVLAFSEERERERDREIDKSLPADRTADRLIGSIENS</sequence>
<gene>
    <name evidence="1" type="ORF">Syun_009196</name>
</gene>
<name>A0AAP0KGH5_9MAGN</name>
<dbReference type="Proteomes" id="UP001420932">
    <property type="component" value="Unassembled WGS sequence"/>
</dbReference>
<evidence type="ECO:0000313" key="2">
    <source>
        <dbReference type="Proteomes" id="UP001420932"/>
    </source>
</evidence>
<accession>A0AAP0KGH5</accession>
<protein>
    <submittedName>
        <fullName evidence="1">Uncharacterized protein</fullName>
    </submittedName>
</protein>
<keyword evidence="2" id="KW-1185">Reference proteome</keyword>
<dbReference type="AlphaFoldDB" id="A0AAP0KGH5"/>
<dbReference type="EMBL" id="JBBNAF010000004">
    <property type="protein sequence ID" value="KAK9150887.1"/>
    <property type="molecule type" value="Genomic_DNA"/>
</dbReference>